<protein>
    <submittedName>
        <fullName evidence="3">Putative salivary glue protein sgs-3</fullName>
    </submittedName>
</protein>
<feature type="region of interest" description="Disordered" evidence="1">
    <location>
        <begin position="324"/>
        <end position="344"/>
    </location>
</feature>
<feature type="region of interest" description="Disordered" evidence="1">
    <location>
        <begin position="50"/>
        <end position="82"/>
    </location>
</feature>
<feature type="region of interest" description="Disordered" evidence="1">
    <location>
        <begin position="219"/>
        <end position="291"/>
    </location>
</feature>
<feature type="compositionally biased region" description="Low complexity" evidence="1">
    <location>
        <begin position="161"/>
        <end position="173"/>
    </location>
</feature>
<feature type="signal peptide" evidence="2">
    <location>
        <begin position="1"/>
        <end position="24"/>
    </location>
</feature>
<evidence type="ECO:0000256" key="2">
    <source>
        <dbReference type="SAM" id="SignalP"/>
    </source>
</evidence>
<dbReference type="EMBL" id="GADI01003114">
    <property type="protein sequence ID" value="JAA70694.1"/>
    <property type="molecule type" value="mRNA"/>
</dbReference>
<feature type="compositionally biased region" description="Polar residues" evidence="1">
    <location>
        <begin position="328"/>
        <end position="344"/>
    </location>
</feature>
<feature type="compositionally biased region" description="Low complexity" evidence="1">
    <location>
        <begin position="265"/>
        <end position="283"/>
    </location>
</feature>
<feature type="compositionally biased region" description="Polar residues" evidence="1">
    <location>
        <begin position="224"/>
        <end position="251"/>
    </location>
</feature>
<evidence type="ECO:0000313" key="3">
    <source>
        <dbReference type="EMBL" id="JAA70694.1"/>
    </source>
</evidence>
<organism evidence="3">
    <name type="scientific">Ixodes ricinus</name>
    <name type="common">Common tick</name>
    <name type="synonym">Acarus ricinus</name>
    <dbReference type="NCBI Taxonomy" id="34613"/>
    <lineage>
        <taxon>Eukaryota</taxon>
        <taxon>Metazoa</taxon>
        <taxon>Ecdysozoa</taxon>
        <taxon>Arthropoda</taxon>
        <taxon>Chelicerata</taxon>
        <taxon>Arachnida</taxon>
        <taxon>Acari</taxon>
        <taxon>Parasitiformes</taxon>
        <taxon>Ixodida</taxon>
        <taxon>Ixodoidea</taxon>
        <taxon>Ixodidae</taxon>
        <taxon>Ixodinae</taxon>
        <taxon>Ixodes</taxon>
    </lineage>
</organism>
<feature type="region of interest" description="Disordered" evidence="1">
    <location>
        <begin position="147"/>
        <end position="190"/>
    </location>
</feature>
<proteinExistence type="evidence at transcript level"/>
<feature type="compositionally biased region" description="Polar residues" evidence="1">
    <location>
        <begin position="174"/>
        <end position="190"/>
    </location>
</feature>
<feature type="chain" id="PRO_5005518545" evidence="2">
    <location>
        <begin position="25"/>
        <end position="542"/>
    </location>
</feature>
<keyword evidence="2" id="KW-0732">Signal</keyword>
<accession>A0A0K8RJJ0</accession>
<evidence type="ECO:0000256" key="1">
    <source>
        <dbReference type="SAM" id="MobiDB-lite"/>
    </source>
</evidence>
<sequence length="542" mass="58373">MGCGPAEWVLLLGAVLVITTVCSAQHLNSVEKNGVFFSGLPRPDSELNAITEKDTPRNTPSRAGLPNKKLGGTNRQLTGTTPFDFRFNSAKPDNRFTLLRTTPRPDIAGTLQTTRAAFFTTEKRATSRATTARPTLAPTTTRIPTQAAVRTPSRPVFSGGTNLTPPKTTVTTTANSRATNGPTATQGTLSFSFRRASLTTGGNQSPPEILTASAPSIEDISTPGEATQGTPRQPVVSTGRTSPARPTTFQSRAPPVGSQRPPAPTRATATPTARSTTVTTRNTQGERTTRISTESAPALGLSFTRIASTNQGSREPQRITTERRFATRPSSTPGSITQRTQKLPTTRATLPPTIKSITIPRTETQGTQRLPTTRATLPPTVRSITIPRTETQGTQQTPLRFAFCDKVLCSRSCRQKFGAKLNSSDCLNNACKCEVDEGCKPDVCLARCRESSTNLRSAVCEDGTCKCLSRERCTSSRCIDQCRRTHAGKEVLSASCQGETCQCAIKRPCNIEDCTKNCQKAQGNRLFSAECSDQDICRCLHT</sequence>
<reference evidence="3" key="1">
    <citation type="submission" date="2012-12" db="EMBL/GenBank/DDBJ databases">
        <title>Identification and characterization of a phenylalanine ammonia-lyase gene family in Isatis indigotica Fort.</title>
        <authorList>
            <person name="Liu Q."/>
            <person name="Chen J."/>
            <person name="Zhou X."/>
            <person name="Di P."/>
            <person name="Xiao Y."/>
            <person name="Xuan H."/>
            <person name="Zhang L."/>
            <person name="Chen W."/>
        </authorList>
    </citation>
    <scope>NUCLEOTIDE SEQUENCE</scope>
    <source>
        <tissue evidence="3">Salivary gland</tissue>
    </source>
</reference>
<name>A0A0K8RJJ0_IXORI</name>
<dbReference type="AlphaFoldDB" id="A0A0K8RJJ0"/>